<dbReference type="Pfam" id="PF00353">
    <property type="entry name" value="HemolysinCabind"/>
    <property type="match status" value="2"/>
</dbReference>
<keyword evidence="4" id="KW-1185">Reference proteome</keyword>
<sequence length="455" mass="48086">MALSIAIPSVDAASYNVASEKDIRFQFDLNPDQMQVVGNTLIITVDGKQIFLNNIIAEDGTVSVEAFQMPGGVDISAPDFMASLMGTTDSQLETAADAAANGGSGIVEAFSDNGGLFDGIDALDGNSGIPRSSGIELDRPDTPGIDTGDSYNYVIDAYWGLQYANYTSTSGLDPIHETNFLYGKTRTFETYEGGTGHDTLSLTNDSNALFLDDQYTHSGTAEAGLVNIEVINAGDGDDLVDMSSHSLTYQDVTINGGAGHDALWGNVGNDTLNGGTGHDTLIGGNGEDVLSGGDGNDRLYGGHDNDILYGGSGNDTIYGGDGNDRAYLGDGDDRYNSGTGYHDEVTLGDGADTIVINSTNVTDGWNDSLVHVLDFNAAEDTIQLNGYDILHVDSGTDYTALFIGTDASHQNTWLILDGVDQSDISSFIATHSNIDTSTPDPTDYILEHTQQTDFF</sequence>
<dbReference type="GO" id="GO:0005509">
    <property type="term" value="F:calcium ion binding"/>
    <property type="evidence" value="ECO:0007669"/>
    <property type="project" value="InterPro"/>
</dbReference>
<dbReference type="PRINTS" id="PR00313">
    <property type="entry name" value="CABNDNGRPT"/>
</dbReference>
<organism evidence="3 4">
    <name type="scientific">Pseudodesulfovibrio piezophilus (strain DSM 21447 / JCM 15486 / C1TLV30)</name>
    <name type="common">Desulfovibrio piezophilus</name>
    <dbReference type="NCBI Taxonomy" id="1322246"/>
    <lineage>
        <taxon>Bacteria</taxon>
        <taxon>Pseudomonadati</taxon>
        <taxon>Thermodesulfobacteriota</taxon>
        <taxon>Desulfovibrionia</taxon>
        <taxon>Desulfovibrionales</taxon>
        <taxon>Desulfovibrionaceae</taxon>
    </lineage>
</organism>
<dbReference type="AlphaFoldDB" id="M1WY38"/>
<name>M1WY38_PSEP2</name>
<evidence type="ECO:0000313" key="4">
    <source>
        <dbReference type="Proteomes" id="UP000011724"/>
    </source>
</evidence>
<dbReference type="eggNOG" id="COG2931">
    <property type="taxonomic scope" value="Bacteria"/>
</dbReference>
<dbReference type="Proteomes" id="UP000011724">
    <property type="component" value="Chromosome"/>
</dbReference>
<dbReference type="Gene3D" id="2.150.10.10">
    <property type="entry name" value="Serralysin-like metalloprotease, C-terminal"/>
    <property type="match status" value="2"/>
</dbReference>
<evidence type="ECO:0000256" key="2">
    <source>
        <dbReference type="ARBA" id="ARBA00022525"/>
    </source>
</evidence>
<dbReference type="OrthoDB" id="5454111at2"/>
<dbReference type="InterPro" id="IPR001343">
    <property type="entry name" value="Hemolysn_Ca-bd"/>
</dbReference>
<reference evidence="3 4" key="1">
    <citation type="journal article" date="2013" name="PLoS ONE">
        <title>The first genomic and proteomic characterization of a deep-sea sulfate reducer: insights into the piezophilic lifestyle of Desulfovibrio piezophilus.</title>
        <authorList>
            <person name="Pradel N."/>
            <person name="Ji B."/>
            <person name="Gimenez G."/>
            <person name="Talla E."/>
            <person name="Lenoble P."/>
            <person name="Garel M."/>
            <person name="Tamburini C."/>
            <person name="Fourquet P."/>
            <person name="Lebrun R."/>
            <person name="Bertin P."/>
            <person name="Denis Y."/>
            <person name="Pophillat M."/>
            <person name="Barbe V."/>
            <person name="Ollivier B."/>
            <person name="Dolla A."/>
        </authorList>
    </citation>
    <scope>NUCLEOTIDE SEQUENCE [LARGE SCALE GENOMIC DNA]</scope>
    <source>
        <strain evidence="4">DSM 10523 / SB164P1</strain>
    </source>
</reference>
<dbReference type="PANTHER" id="PTHR38340:SF1">
    <property type="entry name" value="S-LAYER PROTEIN"/>
    <property type="match status" value="1"/>
</dbReference>
<dbReference type="GO" id="GO:0005576">
    <property type="term" value="C:extracellular region"/>
    <property type="evidence" value="ECO:0007669"/>
    <property type="project" value="UniProtKB-SubCell"/>
</dbReference>
<dbReference type="InterPro" id="IPR018511">
    <property type="entry name" value="Hemolysin-typ_Ca-bd_CS"/>
</dbReference>
<dbReference type="RefSeq" id="WP_015416145.1">
    <property type="nucleotide sequence ID" value="NC_020409.1"/>
</dbReference>
<dbReference type="HOGENOM" id="CLU_600949_0_0_7"/>
<dbReference type="STRING" id="1322246.BN4_20041"/>
<dbReference type="PANTHER" id="PTHR38340">
    <property type="entry name" value="S-LAYER PROTEIN"/>
    <property type="match status" value="1"/>
</dbReference>
<dbReference type="BioCyc" id="DPIE1322246:BN4_RS17330-MONOMER"/>
<accession>M1WY38</accession>
<proteinExistence type="predicted"/>
<reference evidence="4" key="2">
    <citation type="journal article" date="2013" name="Stand. Genomic Sci.">
        <title>Complete genome sequence of Desulfocapsa sulfexigens, a marine deltaproteobacterium specialized in disproportionating inorganic sulfur compounds.</title>
        <authorList>
            <person name="Finster K.W."/>
            <person name="Kjeldsen K.U."/>
            <person name="Kube M."/>
            <person name="Reinhardt R."/>
            <person name="Mussmann M."/>
            <person name="Amann R."/>
            <person name="Schreiber L."/>
        </authorList>
    </citation>
    <scope>NUCLEOTIDE SEQUENCE [LARGE SCALE GENOMIC DNA]</scope>
    <source>
        <strain evidence="4">DSM 10523 / SB164P1</strain>
    </source>
</reference>
<dbReference type="PROSITE" id="PS00330">
    <property type="entry name" value="HEMOLYSIN_CALCIUM"/>
    <property type="match status" value="3"/>
</dbReference>
<comment type="subcellular location">
    <subcellularLocation>
        <location evidence="1">Secreted</location>
    </subcellularLocation>
</comment>
<keyword evidence="2" id="KW-0964">Secreted</keyword>
<dbReference type="EMBL" id="FO203427">
    <property type="protein sequence ID" value="CCH50103.1"/>
    <property type="molecule type" value="Genomic_DNA"/>
</dbReference>
<dbReference type="PATRIC" id="fig|879567.3.peg.3091"/>
<protein>
    <recommendedName>
        <fullName evidence="5">Hemolysin-type calcium-binding region</fullName>
    </recommendedName>
</protein>
<gene>
    <name evidence="3" type="ordered locus">BN4_20041</name>
</gene>
<dbReference type="KEGG" id="dpi:BN4_20041"/>
<evidence type="ECO:0000256" key="1">
    <source>
        <dbReference type="ARBA" id="ARBA00004613"/>
    </source>
</evidence>
<evidence type="ECO:0008006" key="5">
    <source>
        <dbReference type="Google" id="ProtNLM"/>
    </source>
</evidence>
<dbReference type="SUPFAM" id="SSF51120">
    <property type="entry name" value="beta-Roll"/>
    <property type="match status" value="1"/>
</dbReference>
<dbReference type="InterPro" id="IPR011049">
    <property type="entry name" value="Serralysin-like_metalloprot_C"/>
</dbReference>
<dbReference type="InterPro" id="IPR050557">
    <property type="entry name" value="RTX_toxin/Mannuronan_C5-epim"/>
</dbReference>
<evidence type="ECO:0000313" key="3">
    <source>
        <dbReference type="EMBL" id="CCH50103.1"/>
    </source>
</evidence>